<evidence type="ECO:0000256" key="5">
    <source>
        <dbReference type="ARBA" id="ARBA00022857"/>
    </source>
</evidence>
<protein>
    <recommendedName>
        <fullName evidence="8">Putative NAD(P)H nitroreductase</fullName>
        <ecNumber evidence="8">1.-.-.-</ecNumber>
    </recommendedName>
</protein>
<evidence type="ECO:0000256" key="6">
    <source>
        <dbReference type="ARBA" id="ARBA00023002"/>
    </source>
</evidence>
<sequence length="190" mass="20259">MHIDPAVMAFLQTRRSRPAKLLGLPVPDRDTLMGLLTAASRAPDHGKLEPWRFAVLERAACMRFAGMIDSYGADRDMSADVVTKASAAFAQAHQVVAVIASPKPSDKVPQIEQTLSAGAVCLGLVNAALASGFGANWLTGWAAHDRDFIAPALDLQPQEWVAGFIHLGTARAAPPERPRPDVAGLTRFIG</sequence>
<dbReference type="InterPro" id="IPR026021">
    <property type="entry name" value="YdjA-like"/>
</dbReference>
<evidence type="ECO:0000313" key="10">
    <source>
        <dbReference type="EMBL" id="MDD7970013.1"/>
    </source>
</evidence>
<comment type="cofactor">
    <cofactor evidence="1 8">
        <name>FMN</name>
        <dbReference type="ChEBI" id="CHEBI:58210"/>
    </cofactor>
</comment>
<keyword evidence="4 8" id="KW-0288">FMN</keyword>
<dbReference type="EC" id="1.-.-.-" evidence="8"/>
<name>A0ABT5T4H2_9RHOB</name>
<comment type="caution">
    <text evidence="10">The sequence shown here is derived from an EMBL/GenBank/DDBJ whole genome shotgun (WGS) entry which is preliminary data.</text>
</comment>
<keyword evidence="11" id="KW-1185">Reference proteome</keyword>
<feature type="domain" description="Nitroreductase" evidence="9">
    <location>
        <begin position="23"/>
        <end position="168"/>
    </location>
</feature>
<keyword evidence="6 8" id="KW-0560">Oxidoreductase</keyword>
<dbReference type="InterPro" id="IPR000415">
    <property type="entry name" value="Nitroreductase-like"/>
</dbReference>
<dbReference type="Proteomes" id="UP001431784">
    <property type="component" value="Unassembled WGS sequence"/>
</dbReference>
<evidence type="ECO:0000256" key="8">
    <source>
        <dbReference type="PIRNR" id="PIRNR000232"/>
    </source>
</evidence>
<keyword evidence="3 8" id="KW-0285">Flavoprotein</keyword>
<dbReference type="InterPro" id="IPR029479">
    <property type="entry name" value="Nitroreductase"/>
</dbReference>
<dbReference type="RefSeq" id="WP_274350570.1">
    <property type="nucleotide sequence ID" value="NZ_JAQZSM010000002.1"/>
</dbReference>
<dbReference type="PIRSF" id="PIRSF000232">
    <property type="entry name" value="YdjA"/>
    <property type="match status" value="1"/>
</dbReference>
<dbReference type="Pfam" id="PF00881">
    <property type="entry name" value="Nitroreductase"/>
    <property type="match status" value="1"/>
</dbReference>
<dbReference type="InterPro" id="IPR052530">
    <property type="entry name" value="NAD(P)H_nitroreductase"/>
</dbReference>
<comment type="similarity">
    <text evidence="2 8">Belongs to the nitroreductase family.</text>
</comment>
<dbReference type="EMBL" id="JAQZSM010000002">
    <property type="protein sequence ID" value="MDD7970013.1"/>
    <property type="molecule type" value="Genomic_DNA"/>
</dbReference>
<proteinExistence type="inferred from homology"/>
<dbReference type="PANTHER" id="PTHR43821:SF1">
    <property type="entry name" value="NAD(P)H NITROREDUCTASE YDJA-RELATED"/>
    <property type="match status" value="1"/>
</dbReference>
<dbReference type="SUPFAM" id="SSF55469">
    <property type="entry name" value="FMN-dependent nitroreductase-like"/>
    <property type="match status" value="1"/>
</dbReference>
<evidence type="ECO:0000256" key="3">
    <source>
        <dbReference type="ARBA" id="ARBA00022630"/>
    </source>
</evidence>
<keyword evidence="7 8" id="KW-0520">NAD</keyword>
<dbReference type="PANTHER" id="PTHR43821">
    <property type="entry name" value="NAD(P)H NITROREDUCTASE YDJA-RELATED"/>
    <property type="match status" value="1"/>
</dbReference>
<evidence type="ECO:0000256" key="7">
    <source>
        <dbReference type="ARBA" id="ARBA00023027"/>
    </source>
</evidence>
<evidence type="ECO:0000256" key="1">
    <source>
        <dbReference type="ARBA" id="ARBA00001917"/>
    </source>
</evidence>
<evidence type="ECO:0000256" key="2">
    <source>
        <dbReference type="ARBA" id="ARBA00007118"/>
    </source>
</evidence>
<organism evidence="10 11">
    <name type="scientific">Roseinatronobacter alkalisoli</name>
    <dbReference type="NCBI Taxonomy" id="3028235"/>
    <lineage>
        <taxon>Bacteria</taxon>
        <taxon>Pseudomonadati</taxon>
        <taxon>Pseudomonadota</taxon>
        <taxon>Alphaproteobacteria</taxon>
        <taxon>Rhodobacterales</taxon>
        <taxon>Paracoccaceae</taxon>
        <taxon>Roseinatronobacter</taxon>
    </lineage>
</organism>
<reference evidence="10" key="1">
    <citation type="submission" date="2023-02" db="EMBL/GenBank/DDBJ databases">
        <title>Description of Roseinatronobacter alkalisoli sp. nov., an alkaliphilic bacerium isolated from soda soil.</title>
        <authorList>
            <person name="Wei W."/>
        </authorList>
    </citation>
    <scope>NUCLEOTIDE SEQUENCE</scope>
    <source>
        <strain evidence="10">HJB301</strain>
    </source>
</reference>
<evidence type="ECO:0000256" key="4">
    <source>
        <dbReference type="ARBA" id="ARBA00022643"/>
    </source>
</evidence>
<accession>A0ABT5T4H2</accession>
<gene>
    <name evidence="10" type="ORF">PUT78_02780</name>
</gene>
<evidence type="ECO:0000259" key="9">
    <source>
        <dbReference type="Pfam" id="PF00881"/>
    </source>
</evidence>
<dbReference type="Gene3D" id="3.40.109.10">
    <property type="entry name" value="NADH Oxidase"/>
    <property type="match status" value="1"/>
</dbReference>
<evidence type="ECO:0000313" key="11">
    <source>
        <dbReference type="Proteomes" id="UP001431784"/>
    </source>
</evidence>
<dbReference type="CDD" id="cd02135">
    <property type="entry name" value="YdjA-like"/>
    <property type="match status" value="1"/>
</dbReference>
<keyword evidence="5 8" id="KW-0521">NADP</keyword>